<sequence>MIGCIVTGHGEFAGGLAQALTMIAGEQEHFELVPFRETEPLDGFAERMKAALQRLLGQTDGVLIFTDLLGGTPFRTAMLAAAGHENVAVLTGTNLPMLIEIGLMRSAQSDVQALARTAEEAGRAGIQAARLEPGGSAPPSGAGSDDDSEGI</sequence>
<dbReference type="Pfam" id="PF03610">
    <property type="entry name" value="EIIA-man"/>
    <property type="match status" value="1"/>
</dbReference>
<evidence type="ECO:0000256" key="1">
    <source>
        <dbReference type="ARBA" id="ARBA00004496"/>
    </source>
</evidence>
<feature type="domain" description="PTS EIIA type-4" evidence="9">
    <location>
        <begin position="1"/>
        <end position="126"/>
    </location>
</feature>
<evidence type="ECO:0000259" key="9">
    <source>
        <dbReference type="PROSITE" id="PS51096"/>
    </source>
</evidence>
<dbReference type="Gene3D" id="3.40.50.510">
    <property type="entry name" value="Phosphotransferase system, mannose-type IIA component"/>
    <property type="match status" value="1"/>
</dbReference>
<keyword evidence="5" id="KW-0808">Transferase</keyword>
<dbReference type="InterPro" id="IPR036662">
    <property type="entry name" value="PTS_EIIA_man-typ_sf"/>
</dbReference>
<feature type="region of interest" description="Disordered" evidence="8">
    <location>
        <begin position="124"/>
        <end position="151"/>
    </location>
</feature>
<evidence type="ECO:0000256" key="4">
    <source>
        <dbReference type="ARBA" id="ARBA00022597"/>
    </source>
</evidence>
<dbReference type="SUPFAM" id="SSF53062">
    <property type="entry name" value="PTS system fructose IIA component-like"/>
    <property type="match status" value="1"/>
</dbReference>
<accession>Q67Q07</accession>
<evidence type="ECO:0000256" key="2">
    <source>
        <dbReference type="ARBA" id="ARBA00022448"/>
    </source>
</evidence>
<evidence type="ECO:0000256" key="3">
    <source>
        <dbReference type="ARBA" id="ARBA00022490"/>
    </source>
</evidence>
<dbReference type="GO" id="GO:0016301">
    <property type="term" value="F:kinase activity"/>
    <property type="evidence" value="ECO:0007669"/>
    <property type="project" value="UniProtKB-KW"/>
</dbReference>
<dbReference type="OrthoDB" id="9799827at2"/>
<evidence type="ECO:0000256" key="7">
    <source>
        <dbReference type="ARBA" id="ARBA00022777"/>
    </source>
</evidence>
<dbReference type="STRING" id="292459.STH1251"/>
<keyword evidence="3" id="KW-0963">Cytoplasm</keyword>
<dbReference type="RefSeq" id="WP_011195382.1">
    <property type="nucleotide sequence ID" value="NC_006177.1"/>
</dbReference>
<dbReference type="Proteomes" id="UP000000417">
    <property type="component" value="Chromosome"/>
</dbReference>
<protein>
    <submittedName>
        <fullName evidence="10">PTS system N-acetylgalactosamine-specific IIA component</fullName>
    </submittedName>
</protein>
<dbReference type="PANTHER" id="PTHR33799:SF1">
    <property type="entry name" value="PTS SYSTEM MANNOSE-SPECIFIC EIIAB COMPONENT-RELATED"/>
    <property type="match status" value="1"/>
</dbReference>
<evidence type="ECO:0000256" key="8">
    <source>
        <dbReference type="SAM" id="MobiDB-lite"/>
    </source>
</evidence>
<organism evidence="10 11">
    <name type="scientific">Symbiobacterium thermophilum (strain DSM 24528 / JCM 14929 / IAM 14863 / T)</name>
    <dbReference type="NCBI Taxonomy" id="292459"/>
    <lineage>
        <taxon>Bacteria</taxon>
        <taxon>Bacillati</taxon>
        <taxon>Bacillota</taxon>
        <taxon>Clostridia</taxon>
        <taxon>Eubacteriales</taxon>
        <taxon>Symbiobacteriaceae</taxon>
        <taxon>Symbiobacterium</taxon>
    </lineage>
</organism>
<dbReference type="EMBL" id="AP006840">
    <property type="protein sequence ID" value="BAD40236.1"/>
    <property type="molecule type" value="Genomic_DNA"/>
</dbReference>
<evidence type="ECO:0000256" key="5">
    <source>
        <dbReference type="ARBA" id="ARBA00022679"/>
    </source>
</evidence>
<dbReference type="eggNOG" id="COG2893">
    <property type="taxonomic scope" value="Bacteria"/>
</dbReference>
<dbReference type="HOGENOM" id="CLU_123235_1_0_9"/>
<keyword evidence="6" id="KW-0598">Phosphotransferase system</keyword>
<comment type="subcellular location">
    <subcellularLocation>
        <location evidence="1">Cytoplasm</location>
    </subcellularLocation>
</comment>
<dbReference type="CDD" id="cd00006">
    <property type="entry name" value="PTS_IIA_man"/>
    <property type="match status" value="1"/>
</dbReference>
<feature type="compositionally biased region" description="Low complexity" evidence="8">
    <location>
        <begin position="133"/>
        <end position="143"/>
    </location>
</feature>
<proteinExistence type="predicted"/>
<name>Q67Q07_SYMTH</name>
<keyword evidence="2" id="KW-0813">Transport</keyword>
<evidence type="ECO:0000313" key="11">
    <source>
        <dbReference type="Proteomes" id="UP000000417"/>
    </source>
</evidence>
<dbReference type="PANTHER" id="PTHR33799">
    <property type="entry name" value="PTS PERMEASE-RELATED-RELATED"/>
    <property type="match status" value="1"/>
</dbReference>
<dbReference type="GO" id="GO:0005737">
    <property type="term" value="C:cytoplasm"/>
    <property type="evidence" value="ECO:0007669"/>
    <property type="project" value="UniProtKB-SubCell"/>
</dbReference>
<reference evidence="10 11" key="1">
    <citation type="journal article" date="2004" name="Nucleic Acids Res.">
        <title>Genome sequence of Symbiobacterium thermophilum, an uncultivable bacterium that depends on microbial commensalism.</title>
        <authorList>
            <person name="Ueda K."/>
            <person name="Yamashita A."/>
            <person name="Ishikawa J."/>
            <person name="Shimada M."/>
            <person name="Watsuji T."/>
            <person name="Morimura K."/>
            <person name="Ikeda H."/>
            <person name="Hattori M."/>
            <person name="Beppu T."/>
        </authorList>
    </citation>
    <scope>NUCLEOTIDE SEQUENCE [LARGE SCALE GENOMIC DNA]</scope>
    <source>
        <strain evidence="11">T / IAM 14863</strain>
    </source>
</reference>
<dbReference type="KEGG" id="sth:STH1251"/>
<dbReference type="AlphaFoldDB" id="Q67Q07"/>
<gene>
    <name evidence="10" type="primary">agaF</name>
    <name evidence="10" type="ordered locus">STH1251</name>
</gene>
<keyword evidence="7" id="KW-0418">Kinase</keyword>
<dbReference type="InterPro" id="IPR051471">
    <property type="entry name" value="Bacterial_PTS_sugar_comp"/>
</dbReference>
<dbReference type="GO" id="GO:0009401">
    <property type="term" value="P:phosphoenolpyruvate-dependent sugar phosphotransferase system"/>
    <property type="evidence" value="ECO:0007669"/>
    <property type="project" value="UniProtKB-KW"/>
</dbReference>
<dbReference type="InterPro" id="IPR033887">
    <property type="entry name" value="PTS_IIA_man"/>
</dbReference>
<evidence type="ECO:0000256" key="6">
    <source>
        <dbReference type="ARBA" id="ARBA00022683"/>
    </source>
</evidence>
<keyword evidence="11" id="KW-1185">Reference proteome</keyword>
<keyword evidence="4" id="KW-0762">Sugar transport</keyword>
<evidence type="ECO:0000313" key="10">
    <source>
        <dbReference type="EMBL" id="BAD40236.1"/>
    </source>
</evidence>
<dbReference type="InterPro" id="IPR004701">
    <property type="entry name" value="PTS_EIIA_man-typ"/>
</dbReference>
<dbReference type="GO" id="GO:0016020">
    <property type="term" value="C:membrane"/>
    <property type="evidence" value="ECO:0007669"/>
    <property type="project" value="InterPro"/>
</dbReference>
<dbReference type="PROSITE" id="PS51096">
    <property type="entry name" value="PTS_EIIA_TYPE_4"/>
    <property type="match status" value="1"/>
</dbReference>